<accession>A0A6J5XMZ4</accession>
<reference evidence="2" key="1">
    <citation type="journal article" date="2020" name="Genome Biol.">
        <title>Gamete binning: chromosome-level and haplotype-resolved genome assembly enabled by high-throughput single-cell sequencing of gamete genomes.</title>
        <authorList>
            <person name="Campoy J.A."/>
            <person name="Sun H."/>
            <person name="Goel M."/>
            <person name="Jiao W.-B."/>
            <person name="Folz-Donahue K."/>
            <person name="Wang N."/>
            <person name="Rubio M."/>
            <person name="Liu C."/>
            <person name="Kukat C."/>
            <person name="Ruiz D."/>
            <person name="Huettel B."/>
            <person name="Schneeberger K."/>
        </authorList>
    </citation>
    <scope>NUCLEOTIDE SEQUENCE [LARGE SCALE GENOMIC DNA]</scope>
    <source>
        <strain evidence="2">cv. Rojo Pasion</strain>
    </source>
</reference>
<evidence type="ECO:0000313" key="1">
    <source>
        <dbReference type="EMBL" id="CAB4313807.1"/>
    </source>
</evidence>
<protein>
    <submittedName>
        <fullName evidence="1">Uncharacterized protein</fullName>
    </submittedName>
</protein>
<organism evidence="1 2">
    <name type="scientific">Prunus armeniaca</name>
    <name type="common">Apricot</name>
    <name type="synonym">Armeniaca vulgaris</name>
    <dbReference type="NCBI Taxonomy" id="36596"/>
    <lineage>
        <taxon>Eukaryota</taxon>
        <taxon>Viridiplantae</taxon>
        <taxon>Streptophyta</taxon>
        <taxon>Embryophyta</taxon>
        <taxon>Tracheophyta</taxon>
        <taxon>Spermatophyta</taxon>
        <taxon>Magnoliopsida</taxon>
        <taxon>eudicotyledons</taxon>
        <taxon>Gunneridae</taxon>
        <taxon>Pentapetalae</taxon>
        <taxon>rosids</taxon>
        <taxon>fabids</taxon>
        <taxon>Rosales</taxon>
        <taxon>Rosaceae</taxon>
        <taxon>Amygdaloideae</taxon>
        <taxon>Amygdaleae</taxon>
        <taxon>Prunus</taxon>
    </lineage>
</organism>
<proteinExistence type="predicted"/>
<sequence>MEHSIVKLNNDGSSVRSGSRFFFLGHLQETESQCGGCGILATTVHDYAVQLCLILCCNGGVLGSSGGNALSSCGGGAVDLVKGFPFFLQCNSGAKKKNTI</sequence>
<dbReference type="AlphaFoldDB" id="A0A6J5XMZ4"/>
<gene>
    <name evidence="1" type="ORF">ORAREDHAP_LOCUS37326</name>
</gene>
<keyword evidence="2" id="KW-1185">Reference proteome</keyword>
<evidence type="ECO:0000313" key="2">
    <source>
        <dbReference type="Proteomes" id="UP000507245"/>
    </source>
</evidence>
<dbReference type="EMBL" id="CAEKKB010000006">
    <property type="protein sequence ID" value="CAB4313807.1"/>
    <property type="molecule type" value="Genomic_DNA"/>
</dbReference>
<name>A0A6J5XMZ4_PRUAR</name>
<dbReference type="Proteomes" id="UP000507245">
    <property type="component" value="Unassembled WGS sequence"/>
</dbReference>